<evidence type="ECO:0000313" key="8">
    <source>
        <dbReference type="EMBL" id="MFG6458273.1"/>
    </source>
</evidence>
<evidence type="ECO:0000256" key="1">
    <source>
        <dbReference type="ARBA" id="ARBA00022722"/>
    </source>
</evidence>
<evidence type="ECO:0000256" key="5">
    <source>
        <dbReference type="ARBA" id="ARBA00023157"/>
    </source>
</evidence>
<dbReference type="CDD" id="cd11010">
    <property type="entry name" value="S1-P1_nuclease"/>
    <property type="match status" value="1"/>
</dbReference>
<dbReference type="InterPro" id="IPR008947">
    <property type="entry name" value="PLipase_C/P1_nuclease_dom_sf"/>
</dbReference>
<feature type="chain" id="PRO_5046244952" evidence="7">
    <location>
        <begin position="30"/>
        <end position="301"/>
    </location>
</feature>
<gene>
    <name evidence="8" type="ORF">ACG00X_15645</name>
</gene>
<keyword evidence="3" id="KW-0255">Endonuclease</keyword>
<keyword evidence="6" id="KW-0325">Glycoprotein</keyword>
<name>A0ABW7G8N6_9BURK</name>
<dbReference type="Proteomes" id="UP001606305">
    <property type="component" value="Unassembled WGS sequence"/>
</dbReference>
<dbReference type="PANTHER" id="PTHR33146:SF26">
    <property type="entry name" value="ENDONUCLEASE 4"/>
    <property type="match status" value="1"/>
</dbReference>
<dbReference type="RefSeq" id="WP_394489126.1">
    <property type="nucleotide sequence ID" value="NZ_JBIGIA010000011.1"/>
</dbReference>
<keyword evidence="9" id="KW-1185">Reference proteome</keyword>
<dbReference type="InterPro" id="IPR003154">
    <property type="entry name" value="S1/P1nuclease"/>
</dbReference>
<dbReference type="Pfam" id="PF02265">
    <property type="entry name" value="S1-P1_nuclease"/>
    <property type="match status" value="1"/>
</dbReference>
<dbReference type="PROSITE" id="PS51318">
    <property type="entry name" value="TAT"/>
    <property type="match status" value="1"/>
</dbReference>
<evidence type="ECO:0000256" key="2">
    <source>
        <dbReference type="ARBA" id="ARBA00022723"/>
    </source>
</evidence>
<evidence type="ECO:0000256" key="3">
    <source>
        <dbReference type="ARBA" id="ARBA00022759"/>
    </source>
</evidence>
<sequence>MTFSRQRLRRLLSALAAASALTAAPAALAWSHLGHWLVGELAQPLLTPAAQQQVAVLLQGEPNPTLAGVASWADELRGGSDADLARKTAKWHYVDLDPERCDYQPPRDCPGGNCVIAAIDTQSKILADTAQPLEARRDALKFLVHFIGDVHQPLHAGARPMAEGGDDAGGNKYQVSLRTAVAPQGRNARRQVAGGPIPTNLHTVWDYYALESAILPPEKYAAQLRQGGMAPVAPQALGGPADWAVESCRGINAQSLYPRGEDGEWQHKLGGAYLDAQRPYAEARVRLAAERLATVLNAALK</sequence>
<evidence type="ECO:0000256" key="7">
    <source>
        <dbReference type="SAM" id="SignalP"/>
    </source>
</evidence>
<dbReference type="Gene3D" id="1.10.575.10">
    <property type="entry name" value="P1 Nuclease"/>
    <property type="match status" value="1"/>
</dbReference>
<reference evidence="8 9" key="1">
    <citation type="submission" date="2024-09" db="EMBL/GenBank/DDBJ databases">
        <title>Novel species of the genus Pelomonas and Roseateles isolated from streams.</title>
        <authorList>
            <person name="Lu H."/>
        </authorList>
    </citation>
    <scope>NUCLEOTIDE SEQUENCE [LARGE SCALE GENOMIC DNA]</scope>
    <source>
        <strain evidence="8 9">BYS96W</strain>
    </source>
</reference>
<protein>
    <submittedName>
        <fullName evidence="8">S1/P1 nuclease</fullName>
    </submittedName>
</protein>
<dbReference type="InterPro" id="IPR006311">
    <property type="entry name" value="TAT_signal"/>
</dbReference>
<dbReference type="EMBL" id="JBIGIA010000011">
    <property type="protein sequence ID" value="MFG6458273.1"/>
    <property type="molecule type" value="Genomic_DNA"/>
</dbReference>
<evidence type="ECO:0000313" key="9">
    <source>
        <dbReference type="Proteomes" id="UP001606305"/>
    </source>
</evidence>
<evidence type="ECO:0000256" key="6">
    <source>
        <dbReference type="ARBA" id="ARBA00023180"/>
    </source>
</evidence>
<keyword evidence="1" id="KW-0540">Nuclease</keyword>
<dbReference type="SUPFAM" id="SSF48537">
    <property type="entry name" value="Phospholipase C/P1 nuclease"/>
    <property type="match status" value="1"/>
</dbReference>
<dbReference type="PANTHER" id="PTHR33146">
    <property type="entry name" value="ENDONUCLEASE 4"/>
    <property type="match status" value="1"/>
</dbReference>
<accession>A0ABW7G8N6</accession>
<keyword evidence="4" id="KW-0378">Hydrolase</keyword>
<keyword evidence="5" id="KW-1015">Disulfide bond</keyword>
<feature type="signal peptide" evidence="7">
    <location>
        <begin position="1"/>
        <end position="29"/>
    </location>
</feature>
<keyword evidence="7" id="KW-0732">Signal</keyword>
<comment type="caution">
    <text evidence="8">The sequence shown here is derived from an EMBL/GenBank/DDBJ whole genome shotgun (WGS) entry which is preliminary data.</text>
</comment>
<organism evidence="8 9">
    <name type="scientific">Pelomonas nitida</name>
    <dbReference type="NCBI Taxonomy" id="3299027"/>
    <lineage>
        <taxon>Bacteria</taxon>
        <taxon>Pseudomonadati</taxon>
        <taxon>Pseudomonadota</taxon>
        <taxon>Betaproteobacteria</taxon>
        <taxon>Burkholderiales</taxon>
        <taxon>Sphaerotilaceae</taxon>
        <taxon>Roseateles</taxon>
    </lineage>
</organism>
<proteinExistence type="predicted"/>
<keyword evidence="2" id="KW-0479">Metal-binding</keyword>
<evidence type="ECO:0000256" key="4">
    <source>
        <dbReference type="ARBA" id="ARBA00022801"/>
    </source>
</evidence>